<dbReference type="InterPro" id="IPR050245">
    <property type="entry name" value="PrsA_foldase"/>
</dbReference>
<dbReference type="GO" id="GO:0003755">
    <property type="term" value="F:peptidyl-prolyl cis-trans isomerase activity"/>
    <property type="evidence" value="ECO:0007669"/>
    <property type="project" value="UniProtKB-KW"/>
</dbReference>
<evidence type="ECO:0000259" key="6">
    <source>
        <dbReference type="PROSITE" id="PS50198"/>
    </source>
</evidence>
<comment type="caution">
    <text evidence="7">The sequence shown here is derived from an EMBL/GenBank/DDBJ whole genome shotgun (WGS) entry which is preliminary data.</text>
</comment>
<reference evidence="7 8" key="1">
    <citation type="submission" date="2018-12" db="EMBL/GenBank/DDBJ databases">
        <title>Croceicoccus ponticola sp. nov., a lipolytic bacterium isolated from seawater.</title>
        <authorList>
            <person name="Yoon J.-H."/>
        </authorList>
    </citation>
    <scope>NUCLEOTIDE SEQUENCE [LARGE SCALE GENOMIC DNA]</scope>
    <source>
        <strain evidence="7 8">GM-16</strain>
    </source>
</reference>
<evidence type="ECO:0000256" key="3">
    <source>
        <dbReference type="ARBA" id="ARBA00013194"/>
    </source>
</evidence>
<gene>
    <name evidence="7" type="ORF">EKN06_06090</name>
</gene>
<evidence type="ECO:0000256" key="4">
    <source>
        <dbReference type="ARBA" id="ARBA00023110"/>
    </source>
</evidence>
<name>A0A437GY01_9SPHN</name>
<evidence type="ECO:0000313" key="7">
    <source>
        <dbReference type="EMBL" id="RVQ67529.1"/>
    </source>
</evidence>
<dbReference type="Pfam" id="PF13145">
    <property type="entry name" value="Rotamase_2"/>
    <property type="match status" value="1"/>
</dbReference>
<keyword evidence="8" id="KW-1185">Reference proteome</keyword>
<dbReference type="PANTHER" id="PTHR47245">
    <property type="entry name" value="PEPTIDYLPROLYL ISOMERASE"/>
    <property type="match status" value="1"/>
</dbReference>
<comment type="catalytic activity">
    <reaction evidence="1">
        <text>[protein]-peptidylproline (omega=180) = [protein]-peptidylproline (omega=0)</text>
        <dbReference type="Rhea" id="RHEA:16237"/>
        <dbReference type="Rhea" id="RHEA-COMP:10747"/>
        <dbReference type="Rhea" id="RHEA-COMP:10748"/>
        <dbReference type="ChEBI" id="CHEBI:83833"/>
        <dbReference type="ChEBI" id="CHEBI:83834"/>
        <dbReference type="EC" id="5.2.1.8"/>
    </reaction>
</comment>
<proteinExistence type="inferred from homology"/>
<dbReference type="OrthoDB" id="196786at2"/>
<keyword evidence="4 5" id="KW-0697">Rotamase</keyword>
<evidence type="ECO:0000256" key="1">
    <source>
        <dbReference type="ARBA" id="ARBA00000971"/>
    </source>
</evidence>
<protein>
    <recommendedName>
        <fullName evidence="3">peptidylprolyl isomerase</fullName>
        <ecNumber evidence="3">5.2.1.8</ecNumber>
    </recommendedName>
</protein>
<accession>A0A437GY01</accession>
<dbReference type="EMBL" id="RXOL01000002">
    <property type="protein sequence ID" value="RVQ67529.1"/>
    <property type="molecule type" value="Genomic_DNA"/>
</dbReference>
<dbReference type="EC" id="5.2.1.8" evidence="3"/>
<evidence type="ECO:0000256" key="2">
    <source>
        <dbReference type="ARBA" id="ARBA00007656"/>
    </source>
</evidence>
<sequence length="289" mass="32383">MATSRARRALREPLVQLLLAGVLLFGADHLVDRADAADAIVVDEDALVRFLQYRHRAFDAPRFRERLDALSGEELAALADEYVEEEALVRKGRALGLDRNDYVARRRLVTQMEYLLEAESGQDAGPITDAEVARYYARHRDTLATGSRYDLRHVYLRQAPGSVGVDVLARLRAGANWRALGDRFAYEREWRDAAEDRLADTFGAEFAEALETLPVGIWSGPVTSKWGAHFVILDERTSGSMPTVELAAPGIRDAIARERVRVAKDRKIAGVLAEYDIVYDDTVRRKSGR</sequence>
<evidence type="ECO:0000256" key="5">
    <source>
        <dbReference type="PROSITE-ProRule" id="PRU00278"/>
    </source>
</evidence>
<keyword evidence="5 7" id="KW-0413">Isomerase</keyword>
<comment type="similarity">
    <text evidence="2">Belongs to the PpiC/parvulin rotamase family.</text>
</comment>
<dbReference type="PANTHER" id="PTHR47245:SF2">
    <property type="entry name" value="PEPTIDYL-PROLYL CIS-TRANS ISOMERASE HP_0175-RELATED"/>
    <property type="match status" value="1"/>
</dbReference>
<dbReference type="PROSITE" id="PS50198">
    <property type="entry name" value="PPIC_PPIASE_2"/>
    <property type="match status" value="1"/>
</dbReference>
<feature type="domain" description="PpiC" evidence="6">
    <location>
        <begin position="146"/>
        <end position="235"/>
    </location>
</feature>
<organism evidence="7 8">
    <name type="scientific">Croceicoccus ponticola</name>
    <dbReference type="NCBI Taxonomy" id="2217664"/>
    <lineage>
        <taxon>Bacteria</taxon>
        <taxon>Pseudomonadati</taxon>
        <taxon>Pseudomonadota</taxon>
        <taxon>Alphaproteobacteria</taxon>
        <taxon>Sphingomonadales</taxon>
        <taxon>Erythrobacteraceae</taxon>
        <taxon>Croceicoccus</taxon>
    </lineage>
</organism>
<dbReference type="AlphaFoldDB" id="A0A437GY01"/>
<dbReference type="Proteomes" id="UP000283003">
    <property type="component" value="Unassembled WGS sequence"/>
</dbReference>
<evidence type="ECO:0000313" key="8">
    <source>
        <dbReference type="Proteomes" id="UP000283003"/>
    </source>
</evidence>
<dbReference type="InterPro" id="IPR000297">
    <property type="entry name" value="PPIase_PpiC"/>
</dbReference>